<gene>
    <name evidence="1" type="ORF">C9I98_09905</name>
</gene>
<dbReference type="Gene3D" id="2.30.110.20">
    <property type="entry name" value="Hcp1-like"/>
    <property type="match status" value="1"/>
</dbReference>
<dbReference type="SUPFAM" id="SSF141452">
    <property type="entry name" value="Hcp1-like"/>
    <property type="match status" value="1"/>
</dbReference>
<evidence type="ECO:0000313" key="2">
    <source>
        <dbReference type="Proteomes" id="UP000241771"/>
    </source>
</evidence>
<reference evidence="1 2" key="1">
    <citation type="submission" date="2018-01" db="EMBL/GenBank/DDBJ databases">
        <title>Whole genome sequencing of Histamine producing bacteria.</title>
        <authorList>
            <person name="Butler K."/>
        </authorList>
    </citation>
    <scope>NUCLEOTIDE SEQUENCE [LARGE SCALE GENOMIC DNA]</scope>
    <source>
        <strain evidence="1 2">DSM 100436</strain>
    </source>
</reference>
<dbReference type="Proteomes" id="UP000241771">
    <property type="component" value="Unassembled WGS sequence"/>
</dbReference>
<dbReference type="EMBL" id="PYMA01000005">
    <property type="protein sequence ID" value="PSW19772.1"/>
    <property type="molecule type" value="Genomic_DNA"/>
</dbReference>
<dbReference type="Pfam" id="PF05638">
    <property type="entry name" value="T6SS_HCP"/>
    <property type="match status" value="1"/>
</dbReference>
<evidence type="ECO:0000313" key="1">
    <source>
        <dbReference type="EMBL" id="PSW19772.1"/>
    </source>
</evidence>
<sequence length="167" mass="18104">MSAVDMHLSLGQIQGGSQDDAFDSAIDIISWEWELSQGGSMHVGSGGGVGKVSVGDLKITKLIDRSSPIFTLMCCQGKHFENAELSARKAGGDAGQVQFHYLYLEKVMITKIETGIDQNDGKDLPIETIYLNFKEFEFIYTPQDYDGAAKAEKGVKFDIAGLTGSTN</sequence>
<dbReference type="InterPro" id="IPR036624">
    <property type="entry name" value="Hcp1-lik_sf"/>
</dbReference>
<dbReference type="PANTHER" id="PTHR36152">
    <property type="entry name" value="CYTOPLASMIC PROTEIN-RELATED"/>
    <property type="match status" value="1"/>
</dbReference>
<dbReference type="InterPro" id="IPR053165">
    <property type="entry name" value="HSI-I_assembly_Hcp1"/>
</dbReference>
<comment type="caution">
    <text evidence="1">The sequence shown here is derived from an EMBL/GenBank/DDBJ whole genome shotgun (WGS) entry which is preliminary data.</text>
</comment>
<dbReference type="RefSeq" id="WP_107271919.1">
    <property type="nucleotide sequence ID" value="NZ_PYMA01000005.1"/>
</dbReference>
<dbReference type="InterPro" id="IPR008514">
    <property type="entry name" value="T6SS_Hcp"/>
</dbReference>
<dbReference type="AlphaFoldDB" id="A0A2T3NU29"/>
<proteinExistence type="predicted"/>
<accession>A0A2T3NU29</accession>
<organism evidence="1 2">
    <name type="scientific">Photobacterium sanctipauli</name>
    <dbReference type="NCBI Taxonomy" id="1342794"/>
    <lineage>
        <taxon>Bacteria</taxon>
        <taxon>Pseudomonadati</taxon>
        <taxon>Pseudomonadota</taxon>
        <taxon>Gammaproteobacteria</taxon>
        <taxon>Vibrionales</taxon>
        <taxon>Vibrionaceae</taxon>
        <taxon>Photobacterium</taxon>
    </lineage>
</organism>
<name>A0A2T3NU29_9GAMM</name>
<keyword evidence="2" id="KW-1185">Reference proteome</keyword>
<dbReference type="PANTHER" id="PTHR36152:SF5">
    <property type="entry name" value="PROTEIN HCP1"/>
    <property type="match status" value="1"/>
</dbReference>
<protein>
    <submittedName>
        <fullName evidence="1">Type VI secretion system tube protein Hcp</fullName>
    </submittedName>
</protein>